<name>A0A2R6XQV4_MARPO</name>
<sequence length="139" mass="14781">MVMSSRSTVGRSETGVDSTAVLVSECSAVRGSAGLVHLERGGRARYEVNEAKKEQREISSPRRMIEARGSSLGGVPLRTGTREGPMEVSLLSISCANVSELTEMLLHSSQFCTVSSSADAAMGISIVMTTTITTLWPIM</sequence>
<dbReference type="AlphaFoldDB" id="A0A2R6XQV4"/>
<keyword evidence="3" id="KW-1185">Reference proteome</keyword>
<feature type="compositionally biased region" description="Basic and acidic residues" evidence="1">
    <location>
        <begin position="52"/>
        <end position="66"/>
    </location>
</feature>
<feature type="region of interest" description="Disordered" evidence="1">
    <location>
        <begin position="52"/>
        <end position="79"/>
    </location>
</feature>
<accession>A0A2R6XQV4</accession>
<dbReference type="Gramene" id="Mp1g04720.1">
    <property type="protein sequence ID" value="Mp1g04720.1.cds"/>
    <property type="gene ID" value="Mp1g04720"/>
</dbReference>
<proteinExistence type="predicted"/>
<evidence type="ECO:0000256" key="1">
    <source>
        <dbReference type="SAM" id="MobiDB-lite"/>
    </source>
</evidence>
<organism evidence="2 3">
    <name type="scientific">Marchantia polymorpha</name>
    <name type="common">Common liverwort</name>
    <name type="synonym">Marchantia aquatica</name>
    <dbReference type="NCBI Taxonomy" id="3197"/>
    <lineage>
        <taxon>Eukaryota</taxon>
        <taxon>Viridiplantae</taxon>
        <taxon>Streptophyta</taxon>
        <taxon>Embryophyta</taxon>
        <taxon>Marchantiophyta</taxon>
        <taxon>Marchantiopsida</taxon>
        <taxon>Marchantiidae</taxon>
        <taxon>Marchantiales</taxon>
        <taxon>Marchantiaceae</taxon>
        <taxon>Marchantia</taxon>
    </lineage>
</organism>
<evidence type="ECO:0000313" key="3">
    <source>
        <dbReference type="Proteomes" id="UP000244005"/>
    </source>
</evidence>
<evidence type="ECO:0000313" key="2">
    <source>
        <dbReference type="EMBL" id="PTQ48495.1"/>
    </source>
</evidence>
<reference evidence="3" key="1">
    <citation type="journal article" date="2017" name="Cell">
        <title>Insights into land plant evolution garnered from the Marchantia polymorpha genome.</title>
        <authorList>
            <person name="Bowman J.L."/>
            <person name="Kohchi T."/>
            <person name="Yamato K.T."/>
            <person name="Jenkins J."/>
            <person name="Shu S."/>
            <person name="Ishizaki K."/>
            <person name="Yamaoka S."/>
            <person name="Nishihama R."/>
            <person name="Nakamura Y."/>
            <person name="Berger F."/>
            <person name="Adam C."/>
            <person name="Aki S.S."/>
            <person name="Althoff F."/>
            <person name="Araki T."/>
            <person name="Arteaga-Vazquez M.A."/>
            <person name="Balasubrmanian S."/>
            <person name="Barry K."/>
            <person name="Bauer D."/>
            <person name="Boehm C.R."/>
            <person name="Briginshaw L."/>
            <person name="Caballero-Perez J."/>
            <person name="Catarino B."/>
            <person name="Chen F."/>
            <person name="Chiyoda S."/>
            <person name="Chovatia M."/>
            <person name="Davies K.M."/>
            <person name="Delmans M."/>
            <person name="Demura T."/>
            <person name="Dierschke T."/>
            <person name="Dolan L."/>
            <person name="Dorantes-Acosta A.E."/>
            <person name="Eklund D.M."/>
            <person name="Florent S.N."/>
            <person name="Flores-Sandoval E."/>
            <person name="Fujiyama A."/>
            <person name="Fukuzawa H."/>
            <person name="Galik B."/>
            <person name="Grimanelli D."/>
            <person name="Grimwood J."/>
            <person name="Grossniklaus U."/>
            <person name="Hamada T."/>
            <person name="Haseloff J."/>
            <person name="Hetherington A.J."/>
            <person name="Higo A."/>
            <person name="Hirakawa Y."/>
            <person name="Hundley H.N."/>
            <person name="Ikeda Y."/>
            <person name="Inoue K."/>
            <person name="Inoue S.I."/>
            <person name="Ishida S."/>
            <person name="Jia Q."/>
            <person name="Kakita M."/>
            <person name="Kanazawa T."/>
            <person name="Kawai Y."/>
            <person name="Kawashima T."/>
            <person name="Kennedy M."/>
            <person name="Kinose K."/>
            <person name="Kinoshita T."/>
            <person name="Kohara Y."/>
            <person name="Koide E."/>
            <person name="Komatsu K."/>
            <person name="Kopischke S."/>
            <person name="Kubo M."/>
            <person name="Kyozuka J."/>
            <person name="Lagercrantz U."/>
            <person name="Lin S.S."/>
            <person name="Lindquist E."/>
            <person name="Lipzen A.M."/>
            <person name="Lu C.W."/>
            <person name="De Luna E."/>
            <person name="Martienssen R.A."/>
            <person name="Minamino N."/>
            <person name="Mizutani M."/>
            <person name="Mizutani M."/>
            <person name="Mochizuki N."/>
            <person name="Monte I."/>
            <person name="Mosher R."/>
            <person name="Nagasaki H."/>
            <person name="Nakagami H."/>
            <person name="Naramoto S."/>
            <person name="Nishitani K."/>
            <person name="Ohtani M."/>
            <person name="Okamoto T."/>
            <person name="Okumura M."/>
            <person name="Phillips J."/>
            <person name="Pollak B."/>
            <person name="Reinders A."/>
            <person name="Rovekamp M."/>
            <person name="Sano R."/>
            <person name="Sawa S."/>
            <person name="Schmid M.W."/>
            <person name="Shirakawa M."/>
            <person name="Solano R."/>
            <person name="Spunde A."/>
            <person name="Suetsugu N."/>
            <person name="Sugano S."/>
            <person name="Sugiyama A."/>
            <person name="Sun R."/>
            <person name="Suzuki Y."/>
            <person name="Takenaka M."/>
            <person name="Takezawa D."/>
            <person name="Tomogane H."/>
            <person name="Tsuzuki M."/>
            <person name="Ueda T."/>
            <person name="Umeda M."/>
            <person name="Ward J.M."/>
            <person name="Watanabe Y."/>
            <person name="Yazaki K."/>
            <person name="Yokoyama R."/>
            <person name="Yoshitake Y."/>
            <person name="Yotsui I."/>
            <person name="Zachgo S."/>
            <person name="Schmutz J."/>
        </authorList>
    </citation>
    <scope>NUCLEOTIDE SEQUENCE [LARGE SCALE GENOMIC DNA]</scope>
    <source>
        <strain evidence="3">Tak-1</strain>
    </source>
</reference>
<protein>
    <submittedName>
        <fullName evidence="2">Uncharacterized protein</fullName>
    </submittedName>
</protein>
<gene>
    <name evidence="2" type="ORF">MARPO_0005s0136</name>
</gene>
<dbReference type="EMBL" id="KZ772677">
    <property type="protein sequence ID" value="PTQ48495.1"/>
    <property type="molecule type" value="Genomic_DNA"/>
</dbReference>
<dbReference type="Proteomes" id="UP000244005">
    <property type="component" value="Unassembled WGS sequence"/>
</dbReference>